<protein>
    <submittedName>
        <fullName evidence="1">Uncharacterized protein</fullName>
    </submittedName>
</protein>
<sequence>LPSVENIEGFVSAHQVAITQLAFDYCNIMIEDSTLRSAFFGNGFDFNANMATAFANKSATIDALATSLYNKMIGSNIGTGPTYTEVRTELSSTVDADGDTKGDGLYEQLDGYCPTAVTNCDDAARTRTIVKSMCTAVLGSAAMLIQ</sequence>
<feature type="non-terminal residue" evidence="1">
    <location>
        <position position="1"/>
    </location>
</feature>
<evidence type="ECO:0000313" key="1">
    <source>
        <dbReference type="EMBL" id="VAX05438.1"/>
    </source>
</evidence>
<proteinExistence type="predicted"/>
<name>A0A3B1B1V7_9ZZZZ</name>
<reference evidence="1" key="1">
    <citation type="submission" date="2018-06" db="EMBL/GenBank/DDBJ databases">
        <authorList>
            <person name="Zhirakovskaya E."/>
        </authorList>
    </citation>
    <scope>NUCLEOTIDE SEQUENCE</scope>
</reference>
<accession>A0A3B1B1V7</accession>
<organism evidence="1">
    <name type="scientific">hydrothermal vent metagenome</name>
    <dbReference type="NCBI Taxonomy" id="652676"/>
    <lineage>
        <taxon>unclassified sequences</taxon>
        <taxon>metagenomes</taxon>
        <taxon>ecological metagenomes</taxon>
    </lineage>
</organism>
<dbReference type="EMBL" id="UOFY01000001">
    <property type="protein sequence ID" value="VAX05438.1"/>
    <property type="molecule type" value="Genomic_DNA"/>
</dbReference>
<gene>
    <name evidence="1" type="ORF">MNBD_GAMMA25-1230</name>
</gene>
<dbReference type="AlphaFoldDB" id="A0A3B1B1V7"/>